<dbReference type="Proteomes" id="UP000694890">
    <property type="component" value="Linkage group LG5"/>
</dbReference>
<proteinExistence type="predicted"/>
<evidence type="ECO:0000259" key="6">
    <source>
        <dbReference type="PROSITE" id="PS51842"/>
    </source>
</evidence>
<evidence type="ECO:0000256" key="4">
    <source>
        <dbReference type="SAM" id="Coils"/>
    </source>
</evidence>
<dbReference type="Gene3D" id="1.20.5.1160">
    <property type="entry name" value="Vasodilator-stimulated phosphoprotein"/>
    <property type="match status" value="1"/>
</dbReference>
<dbReference type="KEGG" id="lcf:108884522"/>
<keyword evidence="1 8" id="KW-0416">Keratin</keyword>
<dbReference type="SUPFAM" id="SSF64593">
    <property type="entry name" value="Intermediate filament protein, coiled coil region"/>
    <property type="match status" value="2"/>
</dbReference>
<sequence length="432" mass="48637">MMYRQGSSTMSHFSVPTITSSKRAGSVHGGAGGRNVRVSYASNGIGSGFDLASAIAGGGGSGFSVSGSEKMTMQNLNDRLAAYLEKVRTLESTNATLERQIREWYEKQTPAVRDYSKYQAIIDDLRKKISAATQDNARLMLQIDNARLAAEDFRIKFENELAMRMSVETDIAGLRKVLDELTMARSDLEMQIEGLKEELVYLKKNHEEELAAVRSQMTTNSVNVEVDATPQEDLTMVLEGIRKQYDGIAEKNRREMEAWYKVKFDELNKQVATSSETLQTSHSEINELKRTLQALQIELQSQLSLKSALEGTLAETESRYSLQLSQLQAMVNSLENELTQMRADIERQASDYQVLLDIKTRLEMEIAEYRRLLDGEDQKKTVVTNVQTKEVKEELKSKPVVTQRTRVVIEEIIDGKVVSRKEDVGTEVIPSK</sequence>
<protein>
    <submittedName>
        <fullName evidence="8">Keratin 97</fullName>
    </submittedName>
</protein>
<organism evidence="7 8">
    <name type="scientific">Lates calcarifer</name>
    <name type="common">Barramundi</name>
    <name type="synonym">Holocentrus calcarifer</name>
    <dbReference type="NCBI Taxonomy" id="8187"/>
    <lineage>
        <taxon>Eukaryota</taxon>
        <taxon>Metazoa</taxon>
        <taxon>Chordata</taxon>
        <taxon>Craniata</taxon>
        <taxon>Vertebrata</taxon>
        <taxon>Euteleostomi</taxon>
        <taxon>Actinopterygii</taxon>
        <taxon>Neopterygii</taxon>
        <taxon>Teleostei</taxon>
        <taxon>Neoteleostei</taxon>
        <taxon>Acanthomorphata</taxon>
        <taxon>Carangaria</taxon>
        <taxon>Carangaria incertae sedis</taxon>
        <taxon>Centropomidae</taxon>
        <taxon>Lates</taxon>
    </lineage>
</organism>
<accession>A0AAJ7LWG9</accession>
<dbReference type="Pfam" id="PF00038">
    <property type="entry name" value="Filament"/>
    <property type="match status" value="1"/>
</dbReference>
<feature type="coiled-coil region" evidence="4">
    <location>
        <begin position="171"/>
        <end position="216"/>
    </location>
</feature>
<dbReference type="FunFam" id="1.20.5.500:FF:000001">
    <property type="entry name" value="Type II keratin 23"/>
    <property type="match status" value="1"/>
</dbReference>
<gene>
    <name evidence="8" type="primary">krt97</name>
</gene>
<dbReference type="CTD" id="436656"/>
<dbReference type="PROSITE" id="PS51842">
    <property type="entry name" value="IF_ROD_2"/>
    <property type="match status" value="1"/>
</dbReference>
<dbReference type="SMART" id="SM01391">
    <property type="entry name" value="Filament"/>
    <property type="match status" value="1"/>
</dbReference>
<evidence type="ECO:0000313" key="8">
    <source>
        <dbReference type="RefSeq" id="XP_018533967.1"/>
    </source>
</evidence>
<reference evidence="8" key="1">
    <citation type="submission" date="2025-08" db="UniProtKB">
        <authorList>
            <consortium name="RefSeq"/>
        </authorList>
    </citation>
    <scope>IDENTIFICATION</scope>
    <source>
        <tissue evidence="8">Brain</tissue>
    </source>
</reference>
<dbReference type="FunFam" id="1.20.5.1160:FF:000002">
    <property type="entry name" value="Type I keratin 10"/>
    <property type="match status" value="1"/>
</dbReference>
<dbReference type="PRINTS" id="PR01248">
    <property type="entry name" value="TYPE1KERATIN"/>
</dbReference>
<keyword evidence="3 4" id="KW-0175">Coiled coil</keyword>
<dbReference type="GeneID" id="108884522"/>
<dbReference type="FunFam" id="1.20.5.170:FF:000002">
    <property type="entry name" value="Type I keratin KA11"/>
    <property type="match status" value="1"/>
</dbReference>
<dbReference type="AlphaFoldDB" id="A0AAJ7LWG9"/>
<name>A0AAJ7LWG9_LATCA</name>
<feature type="coiled-coil region" evidence="4">
    <location>
        <begin position="73"/>
        <end position="142"/>
    </location>
</feature>
<dbReference type="InterPro" id="IPR002957">
    <property type="entry name" value="Keratin_I"/>
</dbReference>
<evidence type="ECO:0000256" key="5">
    <source>
        <dbReference type="SAM" id="MobiDB-lite"/>
    </source>
</evidence>
<dbReference type="InterPro" id="IPR039008">
    <property type="entry name" value="IF_rod_dom"/>
</dbReference>
<evidence type="ECO:0000256" key="1">
    <source>
        <dbReference type="ARBA" id="ARBA00022744"/>
    </source>
</evidence>
<dbReference type="PANTHER" id="PTHR23239:SF180">
    <property type="entry name" value="KERATIN, TYPE I CYTOSKELETAL 17"/>
    <property type="match status" value="1"/>
</dbReference>
<dbReference type="GO" id="GO:0005882">
    <property type="term" value="C:intermediate filament"/>
    <property type="evidence" value="ECO:0007669"/>
    <property type="project" value="UniProtKB-KW"/>
</dbReference>
<evidence type="ECO:0000256" key="2">
    <source>
        <dbReference type="ARBA" id="ARBA00022754"/>
    </source>
</evidence>
<dbReference type="Gene3D" id="1.20.5.500">
    <property type="entry name" value="Single helix bin"/>
    <property type="match status" value="1"/>
</dbReference>
<dbReference type="Gene3D" id="1.20.5.170">
    <property type="match status" value="1"/>
</dbReference>
<feature type="region of interest" description="Disordered" evidence="5">
    <location>
        <begin position="1"/>
        <end position="30"/>
    </location>
</feature>
<dbReference type="GO" id="GO:0005198">
    <property type="term" value="F:structural molecule activity"/>
    <property type="evidence" value="ECO:0007669"/>
    <property type="project" value="InterPro"/>
</dbReference>
<feature type="domain" description="IF rod" evidence="6">
    <location>
        <begin position="69"/>
        <end position="380"/>
    </location>
</feature>
<feature type="compositionally biased region" description="Polar residues" evidence="5">
    <location>
        <begin position="1"/>
        <end position="23"/>
    </location>
</feature>
<evidence type="ECO:0000313" key="7">
    <source>
        <dbReference type="Proteomes" id="UP000694890"/>
    </source>
</evidence>
<dbReference type="PANTHER" id="PTHR23239">
    <property type="entry name" value="INTERMEDIATE FILAMENT"/>
    <property type="match status" value="1"/>
</dbReference>
<evidence type="ECO:0000256" key="3">
    <source>
        <dbReference type="ARBA" id="ARBA00023054"/>
    </source>
</evidence>
<feature type="coiled-coil region" evidence="4">
    <location>
        <begin position="278"/>
        <end position="379"/>
    </location>
</feature>
<dbReference type="SUPFAM" id="SSF90257">
    <property type="entry name" value="Myosin rod fragments"/>
    <property type="match status" value="1"/>
</dbReference>
<keyword evidence="2" id="KW-0403">Intermediate filament</keyword>
<dbReference type="RefSeq" id="XP_018533967.1">
    <property type="nucleotide sequence ID" value="XM_018678451.2"/>
</dbReference>